<dbReference type="InterPro" id="IPR016164">
    <property type="entry name" value="FAD-linked_Oxase-like_C"/>
</dbReference>
<dbReference type="GO" id="GO:0006089">
    <property type="term" value="P:lactate metabolic process"/>
    <property type="evidence" value="ECO:0007669"/>
    <property type="project" value="InterPro"/>
</dbReference>
<name>A0A3A1YQR7_9GAMM</name>
<feature type="binding site" evidence="5">
    <location>
        <position position="86"/>
    </location>
    <ligand>
        <name>FAD</name>
        <dbReference type="ChEBI" id="CHEBI:57692"/>
    </ligand>
</feature>
<keyword evidence="4" id="KW-0560">Oxidoreductase</keyword>
<evidence type="ECO:0000313" key="7">
    <source>
        <dbReference type="EMBL" id="RIY39826.1"/>
    </source>
</evidence>
<dbReference type="GO" id="GO:0016901">
    <property type="term" value="F:oxidoreductase activity, acting on the CH-OH group of donors, quinone or similar compound as acceptor"/>
    <property type="evidence" value="ECO:0007669"/>
    <property type="project" value="InterPro"/>
</dbReference>
<dbReference type="InterPro" id="IPR015409">
    <property type="entry name" value="Lactate_DH_C"/>
</dbReference>
<dbReference type="SUPFAM" id="SSF55103">
    <property type="entry name" value="FAD-linked oxidases, C-terminal domain"/>
    <property type="match status" value="1"/>
</dbReference>
<dbReference type="PROSITE" id="PS51387">
    <property type="entry name" value="FAD_PCMH"/>
    <property type="match status" value="1"/>
</dbReference>
<dbReference type="GO" id="GO:0071949">
    <property type="term" value="F:FAD binding"/>
    <property type="evidence" value="ECO:0007669"/>
    <property type="project" value="InterPro"/>
</dbReference>
<dbReference type="NCBIfam" id="NF008387">
    <property type="entry name" value="PRK11183.1"/>
    <property type="match status" value="1"/>
</dbReference>
<dbReference type="InterPro" id="IPR006094">
    <property type="entry name" value="Oxid_FAD_bind_N"/>
</dbReference>
<dbReference type="InterPro" id="IPR016172">
    <property type="entry name" value="D-lactate_DH_C-sub1"/>
</dbReference>
<dbReference type="OrthoDB" id="9772552at2"/>
<keyword evidence="2" id="KW-0285">Flavoprotein</keyword>
<dbReference type="RefSeq" id="WP_119530244.1">
    <property type="nucleotide sequence ID" value="NZ_NRJG01000026.1"/>
</dbReference>
<dbReference type="SUPFAM" id="SSF56176">
    <property type="entry name" value="FAD-binding/transporter-associated domain-like"/>
    <property type="match status" value="1"/>
</dbReference>
<dbReference type="GO" id="GO:0005886">
    <property type="term" value="C:plasma membrane"/>
    <property type="evidence" value="ECO:0007669"/>
    <property type="project" value="InterPro"/>
</dbReference>
<feature type="binding site" evidence="5">
    <location>
        <begin position="28"/>
        <end position="29"/>
    </location>
    <ligand>
        <name>FAD</name>
        <dbReference type="ChEBI" id="CHEBI:57692"/>
    </ligand>
</feature>
<protein>
    <submittedName>
        <fullName evidence="7">D-lactate dehydrogenase</fullName>
    </submittedName>
</protein>
<evidence type="ECO:0000313" key="8">
    <source>
        <dbReference type="Proteomes" id="UP000265916"/>
    </source>
</evidence>
<evidence type="ECO:0000256" key="3">
    <source>
        <dbReference type="ARBA" id="ARBA00022827"/>
    </source>
</evidence>
<dbReference type="EMBL" id="NRJG01000026">
    <property type="protein sequence ID" value="RIY39826.1"/>
    <property type="molecule type" value="Genomic_DNA"/>
</dbReference>
<proteinExistence type="predicted"/>
<feature type="binding site" evidence="5">
    <location>
        <position position="93"/>
    </location>
    <ligand>
        <name>FAD</name>
        <dbReference type="ChEBI" id="CHEBI:57692"/>
    </ligand>
</feature>
<feature type="non-terminal residue" evidence="7">
    <location>
        <position position="1"/>
    </location>
</feature>
<feature type="binding site" evidence="5">
    <location>
        <position position="103"/>
    </location>
    <ligand>
        <name>FAD</name>
        <dbReference type="ChEBI" id="CHEBI:57692"/>
    </ligand>
</feature>
<dbReference type="GO" id="GO:0022904">
    <property type="term" value="P:respiratory electron transport chain"/>
    <property type="evidence" value="ECO:0007669"/>
    <property type="project" value="InterPro"/>
</dbReference>
<evidence type="ECO:0000256" key="5">
    <source>
        <dbReference type="PIRSR" id="PIRSR000101-1"/>
    </source>
</evidence>
<feature type="domain" description="FAD-binding PCMH-type" evidence="6">
    <location>
        <begin position="1"/>
        <end position="157"/>
    </location>
</feature>
<dbReference type="PANTHER" id="PTHR43716">
    <property type="entry name" value="D-2-HYDROXYGLUTARATE DEHYDROGENASE, MITOCHONDRIAL"/>
    <property type="match status" value="1"/>
</dbReference>
<evidence type="ECO:0000256" key="1">
    <source>
        <dbReference type="ARBA" id="ARBA00001974"/>
    </source>
</evidence>
<dbReference type="InterPro" id="IPR016169">
    <property type="entry name" value="FAD-bd_PCMH_sub2"/>
</dbReference>
<dbReference type="InterPro" id="IPR036318">
    <property type="entry name" value="FAD-bd_PCMH-like_sf"/>
</dbReference>
<dbReference type="Gene3D" id="3.30.465.10">
    <property type="match status" value="1"/>
</dbReference>
<dbReference type="Pfam" id="PF01565">
    <property type="entry name" value="FAD_binding_4"/>
    <property type="match status" value="1"/>
</dbReference>
<evidence type="ECO:0000256" key="2">
    <source>
        <dbReference type="ARBA" id="ARBA00022630"/>
    </source>
</evidence>
<dbReference type="Pfam" id="PF09330">
    <property type="entry name" value="Lact-deh-memb"/>
    <property type="match status" value="1"/>
</dbReference>
<keyword evidence="8" id="KW-1185">Reference proteome</keyword>
<dbReference type="Proteomes" id="UP000265916">
    <property type="component" value="Unassembled WGS sequence"/>
</dbReference>
<dbReference type="Gene3D" id="3.30.70.610">
    <property type="entry name" value="D-lactate dehydrogenase, cap domain, subdomain 1"/>
    <property type="match status" value="2"/>
</dbReference>
<dbReference type="Gene3D" id="3.30.1370.20">
    <property type="entry name" value="D-lactate dehydrogenase, cap domain, subdomain 2"/>
    <property type="match status" value="1"/>
</dbReference>
<dbReference type="AlphaFoldDB" id="A0A3A1YQR7"/>
<keyword evidence="3 5" id="KW-0274">FAD</keyword>
<feature type="binding site" evidence="5">
    <location>
        <position position="201"/>
    </location>
    <ligand>
        <name>FAD</name>
        <dbReference type="ChEBI" id="CHEBI:57692"/>
    </ligand>
</feature>
<dbReference type="InterPro" id="IPR016173">
    <property type="entry name" value="D-lactate_DH_C-sub2"/>
</dbReference>
<evidence type="ECO:0000259" key="6">
    <source>
        <dbReference type="PROSITE" id="PS51387"/>
    </source>
</evidence>
<dbReference type="PANTHER" id="PTHR43716:SF1">
    <property type="entry name" value="D-2-HYDROXYGLUTARATE DEHYDROGENASE, MITOCHONDRIAL"/>
    <property type="match status" value="1"/>
</dbReference>
<sequence length="523" mass="58706">EYYKVVKLAAEHDIIVISQAANTGLTGGSTPFGEYDRPNIVINTLRIDKFKIINNQTQVVCLSGATLYRLEEELAKIGREPHSVIGSSCIGASVIGGVCNNSGGALVQRGPSFTEYAVYARINEKGEFEFVNNLGIDFGSDDPEVILTKLENGDYSDANINNNEKRASSTDYKDKVVLVDENTPARYNNDPERLKEASGSAGHLAIFAVRLDTFAKPKATQMYYIGANDINVLTDIRRAALTAFDGRLPISGEYIHREAYEIGKKYGKDTTFVIAKLGTKYIPKLYALKAFYDRTFARIPGVPNSDKLLQGLSHLLPNLLPERMEDFHKKYEHHLLLNVGDDLITDMEKWLTEYFQAEKRDGDFFKCTPKEGKIAGLHRFSIAGAAIRYRECHPDEVGICAIDVALRRNDHDWFEKLPEEIEKKLAGKLYYGHFLCHVFHQDYIIKKPLDPLAVEEEILETLYARGAQYPAEHNVGHLYHAKEALVNHYKNLDPTNSFNPGVGKTTKLKNWAEGFSCGCGHHH</sequence>
<dbReference type="PIRSF" id="PIRSF000101">
    <property type="entry name" value="D-lactate_dh"/>
    <property type="match status" value="1"/>
</dbReference>
<reference evidence="7 8" key="1">
    <citation type="submission" date="2017-08" db="EMBL/GenBank/DDBJ databases">
        <title>Reclassification of Bisgaard taxon 37 and 44.</title>
        <authorList>
            <person name="Christensen H."/>
        </authorList>
    </citation>
    <scope>NUCLEOTIDE SEQUENCE [LARGE SCALE GENOMIC DNA]</scope>
    <source>
        <strain evidence="7 8">111</strain>
    </source>
</reference>
<dbReference type="Gene3D" id="3.30.43.10">
    <property type="entry name" value="Uridine Diphospho-n-acetylenolpyruvylglucosamine Reductase, domain 2"/>
    <property type="match status" value="2"/>
</dbReference>
<feature type="binding site" evidence="5">
    <location>
        <position position="206"/>
    </location>
    <ligand>
        <name>FAD</name>
        <dbReference type="ChEBI" id="CHEBI:57692"/>
    </ligand>
</feature>
<accession>A0A3A1YQR7</accession>
<dbReference type="InterPro" id="IPR016167">
    <property type="entry name" value="FAD-bd_PCMH_sub1"/>
</dbReference>
<dbReference type="InterPro" id="IPR012256">
    <property type="entry name" value="D_lactate_DH"/>
</dbReference>
<dbReference type="InterPro" id="IPR016166">
    <property type="entry name" value="FAD-bd_PCMH"/>
</dbReference>
<evidence type="ECO:0000256" key="4">
    <source>
        <dbReference type="ARBA" id="ARBA00023002"/>
    </source>
</evidence>
<organism evidence="7 8">
    <name type="scientific">Psittacicella hinzii</name>
    <dbReference type="NCBI Taxonomy" id="2028575"/>
    <lineage>
        <taxon>Bacteria</taxon>
        <taxon>Pseudomonadati</taxon>
        <taxon>Pseudomonadota</taxon>
        <taxon>Gammaproteobacteria</taxon>
        <taxon>Pasteurellales</taxon>
        <taxon>Psittacicellaceae</taxon>
        <taxon>Psittacicella</taxon>
    </lineage>
</organism>
<dbReference type="InterPro" id="IPR051264">
    <property type="entry name" value="FAD-oxidored/transferase_4"/>
</dbReference>
<gene>
    <name evidence="7" type="ORF">CKF58_01610</name>
</gene>
<comment type="caution">
    <text evidence="7">The sequence shown here is derived from an EMBL/GenBank/DDBJ whole genome shotgun (WGS) entry which is preliminary data.</text>
</comment>
<comment type="cofactor">
    <cofactor evidence="1 5">
        <name>FAD</name>
        <dbReference type="ChEBI" id="CHEBI:57692"/>
    </cofactor>
</comment>
<dbReference type="GO" id="GO:0055085">
    <property type="term" value="P:transmembrane transport"/>
    <property type="evidence" value="ECO:0007669"/>
    <property type="project" value="InterPro"/>
</dbReference>
<feature type="binding site" evidence="5">
    <location>
        <begin position="20"/>
        <end position="24"/>
    </location>
    <ligand>
        <name>FAD</name>
        <dbReference type="ChEBI" id="CHEBI:57692"/>
    </ligand>
</feature>